<dbReference type="RefSeq" id="WP_369061912.1">
    <property type="nucleotide sequence ID" value="NZ_CP158375.1"/>
</dbReference>
<dbReference type="Gene3D" id="1.20.120.520">
    <property type="entry name" value="nmb1532 protein domain like"/>
    <property type="match status" value="1"/>
</dbReference>
<dbReference type="PANTHER" id="PTHR35585">
    <property type="entry name" value="HHE DOMAIN PROTEIN (AFU_ORTHOLOGUE AFUA_4G00730)"/>
    <property type="match status" value="1"/>
</dbReference>
<dbReference type="InterPro" id="IPR012312">
    <property type="entry name" value="Hemerythrin-like"/>
</dbReference>
<proteinExistence type="predicted"/>
<dbReference type="PANTHER" id="PTHR35585:SF1">
    <property type="entry name" value="HHE DOMAIN PROTEIN (AFU_ORTHOLOGUE AFUA_4G00730)"/>
    <property type="match status" value="1"/>
</dbReference>
<dbReference type="Pfam" id="PF01814">
    <property type="entry name" value="Hemerythrin"/>
    <property type="match status" value="1"/>
</dbReference>
<feature type="domain" description="Hemerythrin-like" evidence="1">
    <location>
        <begin position="46"/>
        <end position="159"/>
    </location>
</feature>
<reference evidence="2" key="1">
    <citation type="submission" date="2024-06" db="EMBL/GenBank/DDBJ databases">
        <title>Caulobacter inopinatus, sp. nov.</title>
        <authorList>
            <person name="Donachie S.P."/>
        </authorList>
    </citation>
    <scope>NUCLEOTIDE SEQUENCE</scope>
    <source>
        <strain evidence="2">73W</strain>
    </source>
</reference>
<dbReference type="AlphaFoldDB" id="A0AB39KWJ6"/>
<accession>A0AB39KWJ6</accession>
<protein>
    <submittedName>
        <fullName evidence="2">Hemerythrin domain-containing protein</fullName>
    </submittedName>
</protein>
<dbReference type="EMBL" id="CP158375">
    <property type="protein sequence ID" value="XDO98191.1"/>
    <property type="molecule type" value="Genomic_DNA"/>
</dbReference>
<gene>
    <name evidence="2" type="ORF">ABOZ73_07175</name>
</gene>
<sequence>MSHKVARRRPWRSPLAVGFAIGLAAVHLRKVLAQGVSAVAGPWDQVLAAEHKVVMTLLDKAIEAPRGARLKKKLLFAKIEWGLSKHAYAEETVVYPALRALGQGEDKALFDDHAEIKILLAALRDRPADDQRWVEDARALKAILEAHMAEEEAKVFPRLREALPDAENARLTALLNAQSMRLA</sequence>
<evidence type="ECO:0000313" key="2">
    <source>
        <dbReference type="EMBL" id="XDO98191.1"/>
    </source>
</evidence>
<organism evidence="2">
    <name type="scientific">Caulobacter sp. 73W</name>
    <dbReference type="NCBI Taxonomy" id="3161137"/>
    <lineage>
        <taxon>Bacteria</taxon>
        <taxon>Pseudomonadati</taxon>
        <taxon>Pseudomonadota</taxon>
        <taxon>Alphaproteobacteria</taxon>
        <taxon>Caulobacterales</taxon>
        <taxon>Caulobacteraceae</taxon>
        <taxon>Caulobacter</taxon>
    </lineage>
</organism>
<evidence type="ECO:0000259" key="1">
    <source>
        <dbReference type="Pfam" id="PF01814"/>
    </source>
</evidence>
<name>A0AB39KWJ6_9CAUL</name>